<dbReference type="GeneID" id="93163395"/>
<proteinExistence type="predicted"/>
<dbReference type="PATRIC" id="fig|742734.4.peg.3107"/>
<organism evidence="1 2">
    <name type="scientific">[Clostridium] citroniae WAL-19142</name>
    <dbReference type="NCBI Taxonomy" id="742734"/>
    <lineage>
        <taxon>Bacteria</taxon>
        <taxon>Bacillati</taxon>
        <taxon>Bacillota</taxon>
        <taxon>Clostridia</taxon>
        <taxon>Lachnospirales</taxon>
        <taxon>Lachnospiraceae</taxon>
        <taxon>Enterocloster</taxon>
    </lineage>
</organism>
<dbReference type="RefSeq" id="WP_045091132.1">
    <property type="nucleotide sequence ID" value="NZ_KQ235878.1"/>
</dbReference>
<name>A0A0J9C2Y1_9FIRM</name>
<dbReference type="Proteomes" id="UP000037392">
    <property type="component" value="Unassembled WGS sequence"/>
</dbReference>
<gene>
    <name evidence="1" type="ORF">HMPREF9470_02903</name>
</gene>
<dbReference type="EMBL" id="ADLK01000022">
    <property type="protein sequence ID" value="KMW18799.1"/>
    <property type="molecule type" value="Genomic_DNA"/>
</dbReference>
<dbReference type="OrthoDB" id="2063510at2"/>
<dbReference type="AlphaFoldDB" id="A0A0J9C2Y1"/>
<comment type="caution">
    <text evidence="1">The sequence shown here is derived from an EMBL/GenBank/DDBJ whole genome shotgun (WGS) entry which is preliminary data.</text>
</comment>
<reference evidence="1 2" key="1">
    <citation type="submission" date="2011-04" db="EMBL/GenBank/DDBJ databases">
        <title>The Genome Sequence of Clostridium citroniae WAL-19142.</title>
        <authorList>
            <consortium name="The Broad Institute Genome Sequencing Platform"/>
            <person name="Earl A."/>
            <person name="Ward D."/>
            <person name="Feldgarden M."/>
            <person name="Gevers D."/>
            <person name="Warren Y.A."/>
            <person name="Tyrrell K.L."/>
            <person name="Citron D.M."/>
            <person name="Goldstein E.J."/>
            <person name="Daigneault M."/>
            <person name="Allen-Vercoe E."/>
            <person name="Young S.K."/>
            <person name="Zeng Q."/>
            <person name="Gargeya S."/>
            <person name="Fitzgerald M."/>
            <person name="Haas B."/>
            <person name="Abouelleil A."/>
            <person name="Alvarado L."/>
            <person name="Arachchi H.M."/>
            <person name="Berlin A."/>
            <person name="Brown A."/>
            <person name="Chapman S.B."/>
            <person name="Chen Z."/>
            <person name="Dunbar C."/>
            <person name="Freedman E."/>
            <person name="Gearin G."/>
            <person name="Gellesch M."/>
            <person name="Goldberg J."/>
            <person name="Griggs A."/>
            <person name="Gujja S."/>
            <person name="Heilman E.R."/>
            <person name="Heiman D."/>
            <person name="Howarth C."/>
            <person name="Larson L."/>
            <person name="Lui A."/>
            <person name="MacDonald P.J."/>
            <person name="Mehta T."/>
            <person name="Montmayeur A."/>
            <person name="Murphy C."/>
            <person name="Neiman D."/>
            <person name="Pearson M."/>
            <person name="Priest M."/>
            <person name="Roberts A."/>
            <person name="Saif S."/>
            <person name="Shea T."/>
            <person name="Shenoy N."/>
            <person name="Sisk P."/>
            <person name="Stolte C."/>
            <person name="Sykes S."/>
            <person name="White J."/>
            <person name="Yandava C."/>
            <person name="Wortman J."/>
            <person name="Nusbaum C."/>
            <person name="Birren B."/>
        </authorList>
    </citation>
    <scope>NUCLEOTIDE SEQUENCE [LARGE SCALE GENOMIC DNA]</scope>
    <source>
        <strain evidence="1 2">WAL-19142</strain>
    </source>
</reference>
<evidence type="ECO:0000313" key="1">
    <source>
        <dbReference type="EMBL" id="KMW18799.1"/>
    </source>
</evidence>
<accession>A0A0J9C2Y1</accession>
<sequence length="172" mass="19444">MKRIIRLLMISMLVTVFASSTVFGMPYNPSKYTSVNEVSALLPSNVKQSRATESTKTRGEFFMSADLVVKNNGNGTIGALAIAFTSVPVDEAYISIYLDQWDEKTERWRQVDYYEAEFYSKDYPEGLETPTIDISFINQPRGYYYRLRGVFGVVYNGAFEAFSPTTDGVLLD</sequence>
<evidence type="ECO:0000313" key="2">
    <source>
        <dbReference type="Proteomes" id="UP000037392"/>
    </source>
</evidence>
<protein>
    <submittedName>
        <fullName evidence="1">Uncharacterized protein</fullName>
    </submittedName>
</protein>